<organism evidence="2 3">
    <name type="scientific">Aquipseudomonas alcaligenes</name>
    <name type="common">Pseudomonas alcaligenes</name>
    <dbReference type="NCBI Taxonomy" id="43263"/>
    <lineage>
        <taxon>Bacteria</taxon>
        <taxon>Pseudomonadati</taxon>
        <taxon>Pseudomonadota</taxon>
        <taxon>Gammaproteobacteria</taxon>
        <taxon>Pseudomonadales</taxon>
        <taxon>Pseudomonadaceae</taxon>
        <taxon>Aquipseudomonas</taxon>
    </lineage>
</organism>
<evidence type="ECO:0000313" key="2">
    <source>
        <dbReference type="EMBL" id="PYC21953.1"/>
    </source>
</evidence>
<feature type="chain" id="PRO_5016135508" evidence="1">
    <location>
        <begin position="20"/>
        <end position="251"/>
    </location>
</feature>
<accession>A0A2V4L6U8</accession>
<dbReference type="Gene3D" id="3.40.190.10">
    <property type="entry name" value="Periplasmic binding protein-like II"/>
    <property type="match status" value="2"/>
</dbReference>
<dbReference type="AlphaFoldDB" id="A0A2V4L6U8"/>
<comment type="caution">
    <text evidence="2">The sequence shown here is derived from an EMBL/GenBank/DDBJ whole genome shotgun (WGS) entry which is preliminary data.</text>
</comment>
<name>A0A2V4L6U8_AQUAC</name>
<proteinExistence type="predicted"/>
<dbReference type="Proteomes" id="UP000248146">
    <property type="component" value="Unassembled WGS sequence"/>
</dbReference>
<evidence type="ECO:0000256" key="1">
    <source>
        <dbReference type="SAM" id="SignalP"/>
    </source>
</evidence>
<protein>
    <submittedName>
        <fullName evidence="2">ABC transporter substrate-binding protein</fullName>
    </submittedName>
</protein>
<dbReference type="EMBL" id="QJRX01000008">
    <property type="protein sequence ID" value="PYC21953.1"/>
    <property type="molecule type" value="Genomic_DNA"/>
</dbReference>
<feature type="signal peptide" evidence="1">
    <location>
        <begin position="1"/>
        <end position="19"/>
    </location>
</feature>
<dbReference type="SUPFAM" id="SSF53850">
    <property type="entry name" value="Periplasmic binding protein-like II"/>
    <property type="match status" value="1"/>
</dbReference>
<sequence>MRAWLLGLLLSLGLQGAQAAEDVPHEVLLVSERWAGHTNPDGTGLAWEILRQVFEPAGVRLRWRNEPYMRAIGLVQRGEADAFLGSYRHEVSERVHYPRWPYDADVIVALGLASQPTPSLQTLARHRLVWMRGYGYQQYLPQPLNFQEIERRSGILAMLERGHADFYIDANTEAADVLATAPNPERFRSTSLTRLPLYPGFTDTAHGRALAALYDRRMASLVQDGSLRPIFRRWQQPYPFDEDMEIPDASP</sequence>
<reference evidence="2 3" key="1">
    <citation type="submission" date="2018-06" db="EMBL/GenBank/DDBJ databases">
        <title>Pseudomonas diversity within urban Lake Michigan freshwaters.</title>
        <authorList>
            <person name="Batrich M."/>
            <person name="Hatzopoulos T."/>
            <person name="Putonti C."/>
        </authorList>
    </citation>
    <scope>NUCLEOTIDE SEQUENCE [LARGE SCALE GENOMIC DNA]</scope>
    <source>
        <strain evidence="2 3">MB-090714</strain>
    </source>
</reference>
<keyword evidence="1" id="KW-0732">Signal</keyword>
<gene>
    <name evidence="2" type="ORF">DMO17_15990</name>
</gene>
<dbReference type="OrthoDB" id="5765098at2"/>
<evidence type="ECO:0000313" key="3">
    <source>
        <dbReference type="Proteomes" id="UP000248146"/>
    </source>
</evidence>